<dbReference type="PANTHER" id="PTHR34290">
    <property type="entry name" value="SI:CH73-390P7.2"/>
    <property type="match status" value="1"/>
</dbReference>
<proteinExistence type="predicted"/>
<evidence type="ECO:0000313" key="1">
    <source>
        <dbReference type="EMBL" id="CCO49571.1"/>
    </source>
</evidence>
<dbReference type="InterPro" id="IPR044691">
    <property type="entry name" value="DCC1_Trx"/>
</dbReference>
<dbReference type="InterPro" id="IPR036249">
    <property type="entry name" value="Thioredoxin-like_sf"/>
</dbReference>
<comment type="caution">
    <text evidence="1">The sequence shown here is derived from an EMBL/GenBank/DDBJ whole genome shotgun (WGS) entry which is preliminary data.</text>
</comment>
<accession>A0AAV2VYT8</accession>
<dbReference type="Proteomes" id="UP000018211">
    <property type="component" value="Unassembled WGS sequence"/>
</dbReference>
<sequence length="139" mass="16128">MSEDTADEKDMTLTIFYDGTCPLCKAEMNQLKNFDTHQKLKLVDIYQPQFSEQYPQIDVASANRILHAIDGNGNLLLGLDVTQAAWNAVERKPWVNWLRKPGIRVVADWAYLRFAKHRYTISWLLTGKRRSNCEQCRLP</sequence>
<reference evidence="1 2" key="1">
    <citation type="journal article" date="2013" name="ISME J.">
        <title>Comparative genomics of pathogenic lineages of Vibrio nigripulchritudo identifies virulence-associated traits.</title>
        <authorList>
            <person name="Goudenege D."/>
            <person name="Labreuche Y."/>
            <person name="Krin E."/>
            <person name="Ansquer D."/>
            <person name="Mangenot S."/>
            <person name="Calteau A."/>
            <person name="Medigue C."/>
            <person name="Mazel D."/>
            <person name="Polz M.F."/>
            <person name="Le Roux F."/>
        </authorList>
    </citation>
    <scope>NUCLEOTIDE SEQUENCE [LARGE SCALE GENOMIC DNA]</scope>
    <source>
        <strain evidence="1 2">SOn1</strain>
    </source>
</reference>
<protein>
    <submittedName>
        <fullName evidence="1">Thiol-disulphide oxidoreductase DCC</fullName>
    </submittedName>
</protein>
<dbReference type="SUPFAM" id="SSF52833">
    <property type="entry name" value="Thioredoxin-like"/>
    <property type="match status" value="1"/>
</dbReference>
<gene>
    <name evidence="1" type="ORF">VIBNISOn1_830132</name>
</gene>
<dbReference type="EMBL" id="CAOF01000179">
    <property type="protein sequence ID" value="CCO49571.1"/>
    <property type="molecule type" value="Genomic_DNA"/>
</dbReference>
<dbReference type="GO" id="GO:0015035">
    <property type="term" value="F:protein-disulfide reductase activity"/>
    <property type="evidence" value="ECO:0007669"/>
    <property type="project" value="InterPro"/>
</dbReference>
<name>A0AAV2VYT8_9VIBR</name>
<dbReference type="Pfam" id="PF04134">
    <property type="entry name" value="DCC1-like"/>
    <property type="match status" value="1"/>
</dbReference>
<dbReference type="AlphaFoldDB" id="A0AAV2VYT8"/>
<evidence type="ECO:0000313" key="2">
    <source>
        <dbReference type="Proteomes" id="UP000018211"/>
    </source>
</evidence>
<dbReference type="RefSeq" id="WP_022609434.1">
    <property type="nucleotide sequence ID" value="NZ_LK391965.1"/>
</dbReference>
<dbReference type="PANTHER" id="PTHR34290:SF2">
    <property type="entry name" value="OS04G0668800 PROTEIN"/>
    <property type="match status" value="1"/>
</dbReference>
<dbReference type="InterPro" id="IPR007263">
    <property type="entry name" value="DCC1-like"/>
</dbReference>
<organism evidence="1 2">
    <name type="scientific">Vibrio nigripulchritudo SOn1</name>
    <dbReference type="NCBI Taxonomy" id="1238450"/>
    <lineage>
        <taxon>Bacteria</taxon>
        <taxon>Pseudomonadati</taxon>
        <taxon>Pseudomonadota</taxon>
        <taxon>Gammaproteobacteria</taxon>
        <taxon>Vibrionales</taxon>
        <taxon>Vibrionaceae</taxon>
        <taxon>Vibrio</taxon>
    </lineage>
</organism>